<evidence type="ECO:0000259" key="7">
    <source>
        <dbReference type="Pfam" id="PF02687"/>
    </source>
</evidence>
<feature type="transmembrane region" description="Helical" evidence="6">
    <location>
        <begin position="21"/>
        <end position="39"/>
    </location>
</feature>
<gene>
    <name evidence="8" type="ORF">NET02_02105</name>
</gene>
<feature type="transmembrane region" description="Helical" evidence="6">
    <location>
        <begin position="652"/>
        <end position="675"/>
    </location>
</feature>
<feature type="domain" description="ABC3 transporter permease C-terminal" evidence="7">
    <location>
        <begin position="603"/>
        <end position="719"/>
    </location>
</feature>
<organism evidence="8 9">
    <name type="scientific">Thermalbibacter longus</name>
    <dbReference type="NCBI Taxonomy" id="2951981"/>
    <lineage>
        <taxon>Bacteria</taxon>
        <taxon>Pseudomonadati</taxon>
        <taxon>Thermomicrobiota</taxon>
        <taxon>Thermomicrobia</taxon>
        <taxon>Thermomicrobiales</taxon>
        <taxon>Thermomicrobiaceae</taxon>
        <taxon>Thermalbibacter</taxon>
    </lineage>
</organism>
<reference evidence="8" key="1">
    <citation type="submission" date="2022-06" db="EMBL/GenBank/DDBJ databases">
        <title>CFH 74404 Thermomicrobiaceae sp.</title>
        <authorList>
            <person name="Ming H."/>
            <person name="Li W.-J."/>
            <person name="Zhao Z."/>
        </authorList>
    </citation>
    <scope>NUCLEOTIDE SEQUENCE</scope>
    <source>
        <strain evidence="8">CFH 74404</strain>
    </source>
</reference>
<protein>
    <submittedName>
        <fullName evidence="8">FtsX-like permease family protein</fullName>
    </submittedName>
</protein>
<dbReference type="InterPro" id="IPR003838">
    <property type="entry name" value="ABC3_permease_C"/>
</dbReference>
<dbReference type="RefSeq" id="WP_284055717.1">
    <property type="nucleotide sequence ID" value="NZ_JAMSLR010000001.1"/>
</dbReference>
<comment type="subcellular location">
    <subcellularLocation>
        <location evidence="1">Cell membrane</location>
        <topology evidence="1">Multi-pass membrane protein</topology>
    </subcellularLocation>
</comment>
<dbReference type="InterPro" id="IPR052536">
    <property type="entry name" value="ABC-4_Integral_Memb_Prot"/>
</dbReference>
<evidence type="ECO:0000256" key="2">
    <source>
        <dbReference type="ARBA" id="ARBA00022475"/>
    </source>
</evidence>
<feature type="transmembrane region" description="Helical" evidence="6">
    <location>
        <begin position="153"/>
        <end position="177"/>
    </location>
</feature>
<dbReference type="EMBL" id="JAMSLR010000001">
    <property type="protein sequence ID" value="MCM8747935.1"/>
    <property type="molecule type" value="Genomic_DNA"/>
</dbReference>
<feature type="transmembrane region" description="Helical" evidence="6">
    <location>
        <begin position="295"/>
        <end position="318"/>
    </location>
</feature>
<evidence type="ECO:0000313" key="8">
    <source>
        <dbReference type="EMBL" id="MCM8747935.1"/>
    </source>
</evidence>
<keyword evidence="3 6" id="KW-0812">Transmembrane</keyword>
<feature type="domain" description="ABC3 transporter permease C-terminal" evidence="7">
    <location>
        <begin position="63"/>
        <end position="173"/>
    </location>
</feature>
<keyword evidence="2" id="KW-1003">Cell membrane</keyword>
<feature type="transmembrane region" description="Helical" evidence="6">
    <location>
        <begin position="198"/>
        <end position="219"/>
    </location>
</feature>
<dbReference type="AlphaFoldDB" id="A0AA41WDA8"/>
<evidence type="ECO:0000256" key="4">
    <source>
        <dbReference type="ARBA" id="ARBA00022989"/>
    </source>
</evidence>
<evidence type="ECO:0000256" key="3">
    <source>
        <dbReference type="ARBA" id="ARBA00022692"/>
    </source>
</evidence>
<accession>A0AA41WDA8</accession>
<dbReference type="Proteomes" id="UP001165306">
    <property type="component" value="Unassembled WGS sequence"/>
</dbReference>
<feature type="transmembrane region" description="Helical" evidence="6">
    <location>
        <begin position="594"/>
        <end position="616"/>
    </location>
</feature>
<sequence length="735" mass="81452">MSWRVLWRRLMFRNFRAYAGYVLIFSVAVTIFYLFQTLSTGLGSASAIQRRDYLTDVIGVMRGIVFVFALFFVAYFHRLLLLGESRALGLLGTFGMSRHTRRGLVLWESILLGTAGLTLGLALGLLLEPLFLLAAGVFLRLPWRLAYEFRPQLLLLTALAFAVLVLLEGGISAELAVRRWPRQLLSASRAVEEVRQPSRVRAILGLILLAAAYLLAAVIHPRILERYTEEQAEVGWLGLWLLLTPIILLLTLLGSYWLLAEGLRLLLRHRLVAPGSRAESLLARARLGARLRAHAGSGAIIAGLLAFVVTDTCMLIGVQAQVLRSTLLLNPVVVQITHPENDEAAIDAEAQRIASSLSEAGFGPVQAVRLRLVLGATPLLPFDEDGLAHFGHPRGGWYTDRIKGVNIIAHSAYTHLIGAIEVAHPSLTGIFPAVPELQPGQAFAIRTRFEEERRGWNDPAVQWLSVGRTFNVLGYDVFRVAPEEVTPDELARAPLLEVTLVGRASTAGLPTNMAAGFVNQTFLVVDDATFSALETSVREFDPESIYSFTGLFYPRWRDSQAVLMRLLPDYPVRMTSELNVQPLPLIYAEQYREFGVLLFTLSAIALLFLFASGAVIHFKVSERLESDVRQVTALRRVGATKWHVRGIFVREAAVLLLAPFLLGMVHSAVALIDWVSMLDMEAVFDRNFDIWGFTYRTFLGMALGIGLVVAVYGGAVIYRYAGRIWDRSGPAARGW</sequence>
<evidence type="ECO:0000256" key="1">
    <source>
        <dbReference type="ARBA" id="ARBA00004651"/>
    </source>
</evidence>
<dbReference type="GO" id="GO:0005886">
    <property type="term" value="C:plasma membrane"/>
    <property type="evidence" value="ECO:0007669"/>
    <property type="project" value="UniProtKB-SubCell"/>
</dbReference>
<keyword evidence="4 6" id="KW-1133">Transmembrane helix</keyword>
<feature type="transmembrane region" description="Helical" evidence="6">
    <location>
        <begin position="239"/>
        <end position="260"/>
    </location>
</feature>
<proteinExistence type="predicted"/>
<feature type="transmembrane region" description="Helical" evidence="6">
    <location>
        <begin position="695"/>
        <end position="718"/>
    </location>
</feature>
<feature type="transmembrane region" description="Helical" evidence="6">
    <location>
        <begin position="104"/>
        <end position="133"/>
    </location>
</feature>
<feature type="transmembrane region" description="Helical" evidence="6">
    <location>
        <begin position="59"/>
        <end position="83"/>
    </location>
</feature>
<evidence type="ECO:0000313" key="9">
    <source>
        <dbReference type="Proteomes" id="UP001165306"/>
    </source>
</evidence>
<dbReference type="PANTHER" id="PTHR46795">
    <property type="entry name" value="ABC TRANSPORTER PERMEASE-RELATED-RELATED"/>
    <property type="match status" value="1"/>
</dbReference>
<dbReference type="Pfam" id="PF02687">
    <property type="entry name" value="FtsX"/>
    <property type="match status" value="2"/>
</dbReference>
<keyword evidence="5 6" id="KW-0472">Membrane</keyword>
<keyword evidence="9" id="KW-1185">Reference proteome</keyword>
<evidence type="ECO:0000256" key="6">
    <source>
        <dbReference type="SAM" id="Phobius"/>
    </source>
</evidence>
<name>A0AA41WDA8_9BACT</name>
<comment type="caution">
    <text evidence="8">The sequence shown here is derived from an EMBL/GenBank/DDBJ whole genome shotgun (WGS) entry which is preliminary data.</text>
</comment>
<evidence type="ECO:0000256" key="5">
    <source>
        <dbReference type="ARBA" id="ARBA00023136"/>
    </source>
</evidence>